<feature type="transmembrane region" description="Helical" evidence="2">
    <location>
        <begin position="116"/>
        <end position="134"/>
    </location>
</feature>
<evidence type="ECO:0000256" key="2">
    <source>
        <dbReference type="SAM" id="Phobius"/>
    </source>
</evidence>
<dbReference type="OrthoDB" id="3831145at2"/>
<feature type="region of interest" description="Disordered" evidence="1">
    <location>
        <begin position="1"/>
        <end position="53"/>
    </location>
</feature>
<name>A0A2T0TCN4_9PSEU</name>
<keyword evidence="2" id="KW-0472">Membrane</keyword>
<dbReference type="AlphaFoldDB" id="A0A2T0TCN4"/>
<feature type="compositionally biased region" description="Low complexity" evidence="1">
    <location>
        <begin position="7"/>
        <end position="31"/>
    </location>
</feature>
<comment type="caution">
    <text evidence="3">The sequence shown here is derived from an EMBL/GenBank/DDBJ whole genome shotgun (WGS) entry which is preliminary data.</text>
</comment>
<keyword evidence="4" id="KW-1185">Reference proteome</keyword>
<evidence type="ECO:0000313" key="3">
    <source>
        <dbReference type="EMBL" id="PRY43419.1"/>
    </source>
</evidence>
<keyword evidence="2" id="KW-0812">Transmembrane</keyword>
<evidence type="ECO:0000256" key="1">
    <source>
        <dbReference type="SAM" id="MobiDB-lite"/>
    </source>
</evidence>
<sequence length="206" mass="21683">MTNPNDPYAQQAGYPQGQPQQGGYPQTPQGGYPQGQGGFPPPPPLSHGETGAPVKPKAVETAYLLWLVAAGVSILSSILGFFTAKALAREVAADILGTSNLGPEFEAALDQSATPSYGGIIFSLVLSAVWVVVVMQMRKGQNWARILLTVLGGLGLLFGLIGVWVYFGLGFLGLLQGLLALVSYAAIIGGIVFMFKPESNHYFKAS</sequence>
<evidence type="ECO:0000313" key="4">
    <source>
        <dbReference type="Proteomes" id="UP000239494"/>
    </source>
</evidence>
<organism evidence="3 4">
    <name type="scientific">Umezawaea tangerina</name>
    <dbReference type="NCBI Taxonomy" id="84725"/>
    <lineage>
        <taxon>Bacteria</taxon>
        <taxon>Bacillati</taxon>
        <taxon>Actinomycetota</taxon>
        <taxon>Actinomycetes</taxon>
        <taxon>Pseudonocardiales</taxon>
        <taxon>Pseudonocardiaceae</taxon>
        <taxon>Umezawaea</taxon>
    </lineage>
</organism>
<proteinExistence type="predicted"/>
<dbReference type="EMBL" id="PVTF01000003">
    <property type="protein sequence ID" value="PRY43419.1"/>
    <property type="molecule type" value="Genomic_DNA"/>
</dbReference>
<gene>
    <name evidence="3" type="ORF">CLV43_103162</name>
</gene>
<keyword evidence="2" id="KW-1133">Transmembrane helix</keyword>
<reference evidence="3 4" key="1">
    <citation type="submission" date="2018-03" db="EMBL/GenBank/DDBJ databases">
        <title>Genomic Encyclopedia of Archaeal and Bacterial Type Strains, Phase II (KMG-II): from individual species to whole genera.</title>
        <authorList>
            <person name="Goeker M."/>
        </authorList>
    </citation>
    <scope>NUCLEOTIDE SEQUENCE [LARGE SCALE GENOMIC DNA]</scope>
    <source>
        <strain evidence="3 4">DSM 44720</strain>
    </source>
</reference>
<accession>A0A2T0TCN4</accession>
<feature type="transmembrane region" description="Helical" evidence="2">
    <location>
        <begin position="63"/>
        <end position="82"/>
    </location>
</feature>
<feature type="transmembrane region" description="Helical" evidence="2">
    <location>
        <begin position="173"/>
        <end position="195"/>
    </location>
</feature>
<protein>
    <submittedName>
        <fullName evidence="3">Uncharacterized protein</fullName>
    </submittedName>
</protein>
<feature type="transmembrane region" description="Helical" evidence="2">
    <location>
        <begin position="146"/>
        <end position="167"/>
    </location>
</feature>
<dbReference type="RefSeq" id="WP_146174729.1">
    <property type="nucleotide sequence ID" value="NZ_PVTF01000003.1"/>
</dbReference>
<dbReference type="Proteomes" id="UP000239494">
    <property type="component" value="Unassembled WGS sequence"/>
</dbReference>